<keyword evidence="2" id="KW-1185">Reference proteome</keyword>
<proteinExistence type="predicted"/>
<organism evidence="1 2">
    <name type="scientific">Mesorhizobium waimense</name>
    <dbReference type="NCBI Taxonomy" id="1300307"/>
    <lineage>
        <taxon>Bacteria</taxon>
        <taxon>Pseudomonadati</taxon>
        <taxon>Pseudomonadota</taxon>
        <taxon>Alphaproteobacteria</taxon>
        <taxon>Hyphomicrobiales</taxon>
        <taxon>Phyllobacteriaceae</taxon>
        <taxon>Mesorhizobium</taxon>
    </lineage>
</organism>
<reference evidence="1 2" key="1">
    <citation type="submission" date="2018-09" db="EMBL/GenBank/DDBJ databases">
        <title>Mesorhizobium carmichaelinearum sp. nov. isolated from Carmichaelinea spp. root nodules in New Zealand.</title>
        <authorList>
            <person name="De Meyer S.E."/>
        </authorList>
    </citation>
    <scope>NUCLEOTIDE SEQUENCE [LARGE SCALE GENOMIC DNA]</scope>
    <source>
        <strain evidence="1 2">ICMP19557</strain>
    </source>
</reference>
<dbReference type="RefSeq" id="WP_120018505.1">
    <property type="nucleotide sequence ID" value="NZ_QZWZ01000050.1"/>
</dbReference>
<dbReference type="OrthoDB" id="8084372at2"/>
<comment type="caution">
    <text evidence="1">The sequence shown here is derived from an EMBL/GenBank/DDBJ whole genome shotgun (WGS) entry which is preliminary data.</text>
</comment>
<dbReference type="Proteomes" id="UP000272706">
    <property type="component" value="Unassembled WGS sequence"/>
</dbReference>
<gene>
    <name evidence="1" type="ORF">D3227_33935</name>
</gene>
<sequence>MVRYHVDELYGAEVVTSLDTDAYDALGAVEAVTGKVVYPRAVQQQHWFRVIDEAGSIHEFLLDENLQIVDFAK</sequence>
<dbReference type="AlphaFoldDB" id="A0A3A5K0Q4"/>
<dbReference type="EMBL" id="QZWZ01000050">
    <property type="protein sequence ID" value="RJT28642.1"/>
    <property type="molecule type" value="Genomic_DNA"/>
</dbReference>
<evidence type="ECO:0000313" key="1">
    <source>
        <dbReference type="EMBL" id="RJT28642.1"/>
    </source>
</evidence>
<accession>A0A3A5K0Q4</accession>
<name>A0A3A5K0Q4_9HYPH</name>
<protein>
    <submittedName>
        <fullName evidence="1">Uncharacterized protein</fullName>
    </submittedName>
</protein>
<evidence type="ECO:0000313" key="2">
    <source>
        <dbReference type="Proteomes" id="UP000272706"/>
    </source>
</evidence>